<accession>A0A1G4SN65</accession>
<feature type="compositionally biased region" description="Polar residues" evidence="1">
    <location>
        <begin position="127"/>
        <end position="137"/>
    </location>
</feature>
<reference evidence="3 4" key="1">
    <citation type="submission" date="2016-10" db="EMBL/GenBank/DDBJ databases">
        <authorList>
            <person name="de Groot N.N."/>
        </authorList>
    </citation>
    <scope>NUCLEOTIDE SEQUENCE [LARGE SCALE GENOMIC DNA]</scope>
    <source>
        <strain evidence="3 4">CGMCC 1.3401</strain>
    </source>
</reference>
<dbReference type="GO" id="GO:0016020">
    <property type="term" value="C:membrane"/>
    <property type="evidence" value="ECO:0007669"/>
    <property type="project" value="InterPro"/>
</dbReference>
<dbReference type="Proteomes" id="UP000199542">
    <property type="component" value="Unassembled WGS sequence"/>
</dbReference>
<dbReference type="EMBL" id="FMTM01000006">
    <property type="protein sequence ID" value="SCW69995.1"/>
    <property type="molecule type" value="Genomic_DNA"/>
</dbReference>
<gene>
    <name evidence="3" type="ORF">SAMN02927900_03903</name>
</gene>
<dbReference type="NCBIfam" id="NF008528">
    <property type="entry name" value="PRK11463.1-2"/>
    <property type="match status" value="1"/>
</dbReference>
<evidence type="ECO:0000256" key="1">
    <source>
        <dbReference type="SAM" id="MobiDB-lite"/>
    </source>
</evidence>
<dbReference type="PANTHER" id="PTHR35335:SF1">
    <property type="entry name" value="UPF0716 PROTEIN FXSA"/>
    <property type="match status" value="1"/>
</dbReference>
<evidence type="ECO:0000313" key="3">
    <source>
        <dbReference type="EMBL" id="SCW69995.1"/>
    </source>
</evidence>
<feature type="compositionally biased region" description="Basic and acidic residues" evidence="1">
    <location>
        <begin position="138"/>
        <end position="157"/>
    </location>
</feature>
<keyword evidence="2" id="KW-1133">Transmembrane helix</keyword>
<protein>
    <submittedName>
        <fullName evidence="3">UPF0716 protein FxsA</fullName>
    </submittedName>
</protein>
<dbReference type="Pfam" id="PF04186">
    <property type="entry name" value="FxsA"/>
    <property type="match status" value="1"/>
</dbReference>
<evidence type="ECO:0000256" key="2">
    <source>
        <dbReference type="SAM" id="Phobius"/>
    </source>
</evidence>
<dbReference type="InterPro" id="IPR007313">
    <property type="entry name" value="FxsA"/>
</dbReference>
<feature type="transmembrane region" description="Helical" evidence="2">
    <location>
        <begin position="79"/>
        <end position="102"/>
    </location>
</feature>
<evidence type="ECO:0000313" key="4">
    <source>
        <dbReference type="Proteomes" id="UP000199542"/>
    </source>
</evidence>
<name>A0A1G4SN65_9HYPH</name>
<feature type="region of interest" description="Disordered" evidence="1">
    <location>
        <begin position="127"/>
        <end position="169"/>
    </location>
</feature>
<proteinExistence type="predicted"/>
<organism evidence="3 4">
    <name type="scientific">Rhizobium mongolense subsp. loessense</name>
    <dbReference type="NCBI Taxonomy" id="158890"/>
    <lineage>
        <taxon>Bacteria</taxon>
        <taxon>Pseudomonadati</taxon>
        <taxon>Pseudomonadota</taxon>
        <taxon>Alphaproteobacteria</taxon>
        <taxon>Hyphomicrobiales</taxon>
        <taxon>Rhizobiaceae</taxon>
        <taxon>Rhizobium/Agrobacterium group</taxon>
        <taxon>Rhizobium</taxon>
    </lineage>
</organism>
<feature type="transmembrane region" description="Helical" evidence="2">
    <location>
        <begin position="28"/>
        <end position="48"/>
    </location>
</feature>
<sequence>MRLAMLPGFVLLLPLAEIAGFVIVGRAVGLLATLGLVVLSGVIGMALLRRQGIGILQRMSTEGRNGVIPGRELLRPAMLVIASLLLIVPGFISDIIAIALFIPAVRDLAWNYIRKRFVIVETTRGSSASQSSGFRNQSKPDSKVVDLDEDDYRREPNNKSPWSGKRLGE</sequence>
<keyword evidence="2" id="KW-0812">Transmembrane</keyword>
<dbReference type="PANTHER" id="PTHR35335">
    <property type="entry name" value="UPF0716 PROTEIN FXSA"/>
    <property type="match status" value="1"/>
</dbReference>
<dbReference type="AlphaFoldDB" id="A0A1G4SN65"/>
<dbReference type="RefSeq" id="WP_092586545.1">
    <property type="nucleotide sequence ID" value="NZ_FMTM01000006.1"/>
</dbReference>
<keyword evidence="2" id="KW-0472">Membrane</keyword>